<dbReference type="AlphaFoldDB" id="A0A6J7EE20"/>
<evidence type="ECO:0000313" key="1">
    <source>
        <dbReference type="EMBL" id="CAB4881246.1"/>
    </source>
</evidence>
<name>A0A6J7EE20_9ZZZZ</name>
<gene>
    <name evidence="1" type="ORF">UFOPK3444_01450</name>
</gene>
<accession>A0A6J7EE20</accession>
<organism evidence="1">
    <name type="scientific">freshwater metagenome</name>
    <dbReference type="NCBI Taxonomy" id="449393"/>
    <lineage>
        <taxon>unclassified sequences</taxon>
        <taxon>metagenomes</taxon>
        <taxon>ecological metagenomes</taxon>
    </lineage>
</organism>
<sequence length="534" mass="55127">MGAAKPGWLTRSVLGATIGGSDTTLVSARVLPNGTTMLLYNDLDSVSGKTRIRIAQVQPNGRAVAPYFVSDTSGSASDPAITFDKTGNGAIVYSQKNVSNKGVIKLRRFSPKGVLNAVTTAVSSGLIDATQPSVGLDGYGVATVAWIEASTPASLITKRLDQAGAEIPLGPVSPARAATDYCRSDSTSCSHPLVFSKATGASTIVWLETLKDTLAPSIRTTQITQGDEVDLTPQKILTSTYDSGLQAKMTAAGAVQLVWLSLSGGNHQVVAARITTGGDAPASVPSLSNATTAVKSAPVLSVNASGAAVVTWVDGVGATPSKVTYSRLTSSGAKVVGSGQQVVSGNFSGSVTAAGLLSNSGSVSLFWRNLTTEIRYTTASSKDVYKPHGLYATLVVPTGLHDGTPVLATGADGTVSATWLYTAAGSQRRFITQVLRTSPKVSSVKFPAKLKSRQRNALIKFTSTKGGSALITIEGASRSVRFRKASTRAAVLSGSSTVRFNTKGLVKGIYRVTIVLVDAAGLSATKTTKLIVTH</sequence>
<proteinExistence type="predicted"/>
<reference evidence="1" key="1">
    <citation type="submission" date="2020-05" db="EMBL/GenBank/DDBJ databases">
        <authorList>
            <person name="Chiriac C."/>
            <person name="Salcher M."/>
            <person name="Ghai R."/>
            <person name="Kavagutti S V."/>
        </authorList>
    </citation>
    <scope>NUCLEOTIDE SEQUENCE</scope>
</reference>
<dbReference type="EMBL" id="CAFBLU010000035">
    <property type="protein sequence ID" value="CAB4881246.1"/>
    <property type="molecule type" value="Genomic_DNA"/>
</dbReference>
<protein>
    <submittedName>
        <fullName evidence="1">Unannotated protein</fullName>
    </submittedName>
</protein>